<evidence type="ECO:0000313" key="2">
    <source>
        <dbReference type="EMBL" id="KGX84163.1"/>
    </source>
</evidence>
<evidence type="ECO:0000313" key="3">
    <source>
        <dbReference type="Proteomes" id="UP000030403"/>
    </source>
</evidence>
<dbReference type="Proteomes" id="UP000030403">
    <property type="component" value="Unassembled WGS sequence"/>
</dbReference>
<accession>A0A0A5FZ92</accession>
<comment type="caution">
    <text evidence="2">The sequence shown here is derived from an EMBL/GenBank/DDBJ whole genome shotgun (WGS) entry which is preliminary data.</text>
</comment>
<name>A0A0A5FZ92_9BACI</name>
<keyword evidence="1" id="KW-1133">Transmembrane helix</keyword>
<dbReference type="RefSeq" id="WP_027446202.1">
    <property type="nucleotide sequence ID" value="NZ_AULJ01000031.1"/>
</dbReference>
<organism evidence="2 3">
    <name type="scientific">Pontibacillus marinus BH030004 = DSM 16465</name>
    <dbReference type="NCBI Taxonomy" id="1385511"/>
    <lineage>
        <taxon>Bacteria</taxon>
        <taxon>Bacillati</taxon>
        <taxon>Bacillota</taxon>
        <taxon>Bacilli</taxon>
        <taxon>Bacillales</taxon>
        <taxon>Bacillaceae</taxon>
        <taxon>Pontibacillus</taxon>
    </lineage>
</organism>
<proteinExistence type="predicted"/>
<keyword evidence="1" id="KW-0812">Transmembrane</keyword>
<dbReference type="EMBL" id="AVPF01000065">
    <property type="protein sequence ID" value="KGX84163.1"/>
    <property type="molecule type" value="Genomic_DNA"/>
</dbReference>
<keyword evidence="1" id="KW-0472">Membrane</keyword>
<dbReference type="AlphaFoldDB" id="A0A0A5FZ92"/>
<dbReference type="STRING" id="1385511.GCA_000425225_02505"/>
<keyword evidence="3" id="KW-1185">Reference proteome</keyword>
<feature type="transmembrane region" description="Helical" evidence="1">
    <location>
        <begin position="6"/>
        <end position="26"/>
    </location>
</feature>
<evidence type="ECO:0000256" key="1">
    <source>
        <dbReference type="SAM" id="Phobius"/>
    </source>
</evidence>
<gene>
    <name evidence="2" type="ORF">N783_18920</name>
</gene>
<feature type="transmembrane region" description="Helical" evidence="1">
    <location>
        <begin position="38"/>
        <end position="59"/>
    </location>
</feature>
<reference evidence="2 3" key="1">
    <citation type="submission" date="2013-08" db="EMBL/GenBank/DDBJ databases">
        <authorList>
            <person name="Huang J."/>
            <person name="Wang G."/>
        </authorList>
    </citation>
    <scope>NUCLEOTIDE SEQUENCE [LARGE SCALE GENOMIC DNA]</scope>
    <source>
        <strain evidence="2 3">BH030004</strain>
    </source>
</reference>
<sequence>MFYAVSLYLIKYLILFIGIILGAFGIWELREGTNKRRYLTFVILGAAVIILSQAFMQIWEW</sequence>
<protein>
    <submittedName>
        <fullName evidence="2">Uncharacterized protein</fullName>
    </submittedName>
</protein>